<dbReference type="InterPro" id="IPR014716">
    <property type="entry name" value="Fibrinogen_a/b/g_C_1"/>
</dbReference>
<dbReference type="InterPro" id="IPR036056">
    <property type="entry name" value="Fibrinogen-like_C"/>
</dbReference>
<dbReference type="EMBL" id="GADI01000219">
    <property type="protein sequence ID" value="JAA73589.1"/>
    <property type="molecule type" value="mRNA"/>
</dbReference>
<dbReference type="SUPFAM" id="SSF56496">
    <property type="entry name" value="Fibrinogen C-terminal domain-like"/>
    <property type="match status" value="1"/>
</dbReference>
<sequence>MFSKCLLPTVNSSATDLLAKCATARVNCQSSTRTRHLVSHRTRPQSCQKTFERPASSSATSAAPHDKRDRPIAYAFTGHGNNHTMRTANVFRFFCTQVIQSRTKHERTLYVFDKSYQDYEEGFGSPGKSLLIGNKHT</sequence>
<name>A0A0K8RS45_IXORI</name>
<accession>A0A0K8RS45</accession>
<feature type="non-terminal residue" evidence="2">
    <location>
        <position position="137"/>
    </location>
</feature>
<proteinExistence type="evidence at transcript level"/>
<dbReference type="AlphaFoldDB" id="A0A0K8RS45"/>
<feature type="region of interest" description="Disordered" evidence="1">
    <location>
        <begin position="39"/>
        <end position="70"/>
    </location>
</feature>
<evidence type="ECO:0000256" key="1">
    <source>
        <dbReference type="SAM" id="MobiDB-lite"/>
    </source>
</evidence>
<dbReference type="Gene3D" id="3.90.215.10">
    <property type="entry name" value="Gamma Fibrinogen, chain A, domain 1"/>
    <property type="match status" value="1"/>
</dbReference>
<evidence type="ECO:0000313" key="2">
    <source>
        <dbReference type="EMBL" id="JAA73589.1"/>
    </source>
</evidence>
<organism evidence="2">
    <name type="scientific">Ixodes ricinus</name>
    <name type="common">Common tick</name>
    <name type="synonym">Acarus ricinus</name>
    <dbReference type="NCBI Taxonomy" id="34613"/>
    <lineage>
        <taxon>Eukaryota</taxon>
        <taxon>Metazoa</taxon>
        <taxon>Ecdysozoa</taxon>
        <taxon>Arthropoda</taxon>
        <taxon>Chelicerata</taxon>
        <taxon>Arachnida</taxon>
        <taxon>Acari</taxon>
        <taxon>Parasitiformes</taxon>
        <taxon>Ixodida</taxon>
        <taxon>Ixodoidea</taxon>
        <taxon>Ixodidae</taxon>
        <taxon>Ixodinae</taxon>
        <taxon>Ixodes</taxon>
    </lineage>
</organism>
<reference evidence="2" key="1">
    <citation type="submission" date="2012-12" db="EMBL/GenBank/DDBJ databases">
        <title>Identification and characterization of a phenylalanine ammonia-lyase gene family in Isatis indigotica Fort.</title>
        <authorList>
            <person name="Liu Q."/>
            <person name="Chen J."/>
            <person name="Zhou X."/>
            <person name="Di P."/>
            <person name="Xiao Y."/>
            <person name="Xuan H."/>
            <person name="Zhang L."/>
            <person name="Chen W."/>
        </authorList>
    </citation>
    <scope>NUCLEOTIDE SEQUENCE</scope>
    <source>
        <tissue evidence="2">Salivary gland</tissue>
    </source>
</reference>
<protein>
    <submittedName>
        <fullName evidence="2">Putative ficolin/ixoderin</fullName>
    </submittedName>
</protein>